<evidence type="ECO:0000313" key="2">
    <source>
        <dbReference type="EMBL" id="QJA64877.1"/>
    </source>
</evidence>
<keyword evidence="1" id="KW-0175">Coiled coil</keyword>
<dbReference type="AlphaFoldDB" id="A0A6M3KFN0"/>
<evidence type="ECO:0000256" key="1">
    <source>
        <dbReference type="SAM" id="Coils"/>
    </source>
</evidence>
<gene>
    <name evidence="3" type="ORF">MM415A00666_0018</name>
    <name evidence="2" type="ORF">MM415B00458_0028</name>
</gene>
<dbReference type="EMBL" id="MT141528">
    <property type="protein sequence ID" value="QJA64877.1"/>
    <property type="molecule type" value="Genomic_DNA"/>
</dbReference>
<protein>
    <submittedName>
        <fullName evidence="3">Uncharacterized protein</fullName>
    </submittedName>
</protein>
<reference evidence="3" key="1">
    <citation type="submission" date="2020-03" db="EMBL/GenBank/DDBJ databases">
        <title>The deep terrestrial virosphere.</title>
        <authorList>
            <person name="Holmfeldt K."/>
            <person name="Nilsson E."/>
            <person name="Simone D."/>
            <person name="Lopez-Fernandez M."/>
            <person name="Wu X."/>
            <person name="de Brujin I."/>
            <person name="Lundin D."/>
            <person name="Andersson A."/>
            <person name="Bertilsson S."/>
            <person name="Dopson M."/>
        </authorList>
    </citation>
    <scope>NUCLEOTIDE SEQUENCE</scope>
    <source>
        <strain evidence="3">MM415A00666</strain>
        <strain evidence="2">MM415B00458</strain>
    </source>
</reference>
<dbReference type="EMBL" id="MT142433">
    <property type="protein sequence ID" value="QJA80736.1"/>
    <property type="molecule type" value="Genomic_DNA"/>
</dbReference>
<accession>A0A6M3KFN0</accession>
<name>A0A6M3KFN0_9ZZZZ</name>
<feature type="coiled-coil region" evidence="1">
    <location>
        <begin position="14"/>
        <end position="41"/>
    </location>
</feature>
<evidence type="ECO:0000313" key="3">
    <source>
        <dbReference type="EMBL" id="QJA80736.1"/>
    </source>
</evidence>
<proteinExistence type="predicted"/>
<sequence>MDITKELQDTKTKQAQIVDKINILEQQKQQLFQEALKLEGAIRLLKRLDGAKAEGVDE</sequence>
<organism evidence="3">
    <name type="scientific">viral metagenome</name>
    <dbReference type="NCBI Taxonomy" id="1070528"/>
    <lineage>
        <taxon>unclassified sequences</taxon>
        <taxon>metagenomes</taxon>
        <taxon>organismal metagenomes</taxon>
    </lineage>
</organism>